<evidence type="ECO:0008006" key="3">
    <source>
        <dbReference type="Google" id="ProtNLM"/>
    </source>
</evidence>
<accession>A0A5S3V9I0</accession>
<reference evidence="2" key="2">
    <citation type="submission" date="2019-06" db="EMBL/GenBank/DDBJ databases">
        <title>Co-occurence of chitin degradation, pigmentation and bioactivity in marine Pseudoalteromonas.</title>
        <authorList>
            <person name="Sonnenschein E.C."/>
            <person name="Bech P.K."/>
        </authorList>
    </citation>
    <scope>NUCLEOTIDE SEQUENCE [LARGE SCALE GENOMIC DNA]</scope>
    <source>
        <strain evidence="2">S3790</strain>
    </source>
</reference>
<reference evidence="1 2" key="1">
    <citation type="submission" date="2018-01" db="EMBL/GenBank/DDBJ databases">
        <authorList>
            <person name="Paulsen S."/>
            <person name="Gram L.K."/>
        </authorList>
    </citation>
    <scope>NUCLEOTIDE SEQUENCE [LARGE SCALE GENOMIC DNA]</scope>
    <source>
        <strain evidence="1 2">S3790</strain>
    </source>
</reference>
<dbReference type="Proteomes" id="UP000307217">
    <property type="component" value="Unassembled WGS sequence"/>
</dbReference>
<dbReference type="Pfam" id="PF04229">
    <property type="entry name" value="GrpB"/>
    <property type="match status" value="1"/>
</dbReference>
<gene>
    <name evidence="1" type="ORF">CWC19_09925</name>
</gene>
<dbReference type="PANTHER" id="PTHR34822">
    <property type="entry name" value="GRPB DOMAIN PROTEIN (AFU_ORTHOLOGUE AFUA_1G01530)"/>
    <property type="match status" value="1"/>
</dbReference>
<dbReference type="AlphaFoldDB" id="A0A5S3V9I0"/>
<proteinExistence type="predicted"/>
<evidence type="ECO:0000313" key="2">
    <source>
        <dbReference type="Proteomes" id="UP000307217"/>
    </source>
</evidence>
<dbReference type="InterPro" id="IPR043519">
    <property type="entry name" value="NT_sf"/>
</dbReference>
<dbReference type="RefSeq" id="WP_138591736.1">
    <property type="nucleotide sequence ID" value="NZ_PNBX01000039.1"/>
</dbReference>
<organism evidence="1 2">
    <name type="scientific">Pseudoalteromonas aurantia</name>
    <dbReference type="NCBI Taxonomy" id="43654"/>
    <lineage>
        <taxon>Bacteria</taxon>
        <taxon>Pseudomonadati</taxon>
        <taxon>Pseudomonadota</taxon>
        <taxon>Gammaproteobacteria</taxon>
        <taxon>Alteromonadales</taxon>
        <taxon>Pseudoalteromonadaceae</taxon>
        <taxon>Pseudoalteromonas</taxon>
    </lineage>
</organism>
<protein>
    <recommendedName>
        <fullName evidence="3">GrpB family protein</fullName>
    </recommendedName>
</protein>
<comment type="caution">
    <text evidence="1">The sequence shown here is derived from an EMBL/GenBank/DDBJ whole genome shotgun (WGS) entry which is preliminary data.</text>
</comment>
<sequence length="176" mass="20304">MEKITFTQYQLFSASFNPWRPIFIDVADAIMAELKHPDFEFLHFGSSSFKVAGKGIIDISLLYQPGALELAIKHLDDFDFLKQHSHKPFPDTRPRKDIAVIYLGETFQVHVHVIEKNSIEHHKQSHFKAYMLANPSARAEYEAQKRRVLEQGLSQQDDYGKAKSPFVKAILDKQVF</sequence>
<dbReference type="OrthoDB" id="9799092at2"/>
<name>A0A5S3V9I0_9GAMM</name>
<dbReference type="SUPFAM" id="SSF81301">
    <property type="entry name" value="Nucleotidyltransferase"/>
    <property type="match status" value="1"/>
</dbReference>
<dbReference type="InterPro" id="IPR007344">
    <property type="entry name" value="GrpB/CoaE"/>
</dbReference>
<dbReference type="Gene3D" id="3.30.460.10">
    <property type="entry name" value="Beta Polymerase, domain 2"/>
    <property type="match status" value="1"/>
</dbReference>
<dbReference type="EMBL" id="PNBX01000039">
    <property type="protein sequence ID" value="TMO68375.1"/>
    <property type="molecule type" value="Genomic_DNA"/>
</dbReference>
<dbReference type="PANTHER" id="PTHR34822:SF1">
    <property type="entry name" value="GRPB FAMILY PROTEIN"/>
    <property type="match status" value="1"/>
</dbReference>
<evidence type="ECO:0000313" key="1">
    <source>
        <dbReference type="EMBL" id="TMO68375.1"/>
    </source>
</evidence>